<keyword evidence="1" id="KW-1133">Transmembrane helix</keyword>
<name>A6K1Z7_RAT</name>
<gene>
    <name evidence="2" type="ORF">rCG_42531</name>
</gene>
<protein>
    <submittedName>
        <fullName evidence="2">RCG42531</fullName>
    </submittedName>
</protein>
<evidence type="ECO:0000313" key="3">
    <source>
        <dbReference type="Proteomes" id="UP000234681"/>
    </source>
</evidence>
<feature type="transmembrane region" description="Helical" evidence="1">
    <location>
        <begin position="12"/>
        <end position="33"/>
    </location>
</feature>
<keyword evidence="1" id="KW-0812">Transmembrane</keyword>
<reference evidence="2 3" key="1">
    <citation type="submission" date="2005-07" db="EMBL/GenBank/DDBJ databases">
        <authorList>
            <person name="Mural R.J."/>
            <person name="Li P.W."/>
            <person name="Adams M.D."/>
            <person name="Amanatides P.G."/>
            <person name="Baden-Tillson H."/>
            <person name="Barnstead M."/>
            <person name="Chin S.H."/>
            <person name="Dew I."/>
            <person name="Evans C.A."/>
            <person name="Ferriera S."/>
            <person name="Flanigan M."/>
            <person name="Fosler C."/>
            <person name="Glodek A."/>
            <person name="Gu Z."/>
            <person name="Holt R.A."/>
            <person name="Jennings D."/>
            <person name="Kraft C.L."/>
            <person name="Lu F."/>
            <person name="Nguyen T."/>
            <person name="Nusskern D.R."/>
            <person name="Pfannkoch C.M."/>
            <person name="Sitter C."/>
            <person name="Sutton G.G."/>
            <person name="Venter J.C."/>
            <person name="Wang Z."/>
            <person name="Woodage T."/>
            <person name="Zheng X.H."/>
            <person name="Zhong F."/>
        </authorList>
    </citation>
    <scope>NUCLEOTIDE SEQUENCE [LARGE SCALE GENOMIC DNA]</scope>
    <source>
        <strain>BN</strain>
        <strain evidence="3">Sprague-Dawley</strain>
    </source>
</reference>
<sequence>MIRMSLHFRILSMFYFTSSIIFFSFPAFCLSVMTKMWVSDMAN</sequence>
<evidence type="ECO:0000313" key="2">
    <source>
        <dbReference type="EMBL" id="EDL89805.1"/>
    </source>
</evidence>
<dbReference type="Proteomes" id="UP000234681">
    <property type="component" value="Chromosome 12"/>
</dbReference>
<dbReference type="AlphaFoldDB" id="A6K1Z7"/>
<dbReference type="EMBL" id="CH474012">
    <property type="protein sequence ID" value="EDL89805.1"/>
    <property type="molecule type" value="Genomic_DNA"/>
</dbReference>
<evidence type="ECO:0000256" key="1">
    <source>
        <dbReference type="SAM" id="Phobius"/>
    </source>
</evidence>
<organism evidence="2 3">
    <name type="scientific">Rattus norvegicus</name>
    <name type="common">Rat</name>
    <dbReference type="NCBI Taxonomy" id="10116"/>
    <lineage>
        <taxon>Eukaryota</taxon>
        <taxon>Metazoa</taxon>
        <taxon>Chordata</taxon>
        <taxon>Craniata</taxon>
        <taxon>Vertebrata</taxon>
        <taxon>Euteleostomi</taxon>
        <taxon>Mammalia</taxon>
        <taxon>Eutheria</taxon>
        <taxon>Euarchontoglires</taxon>
        <taxon>Glires</taxon>
        <taxon>Rodentia</taxon>
        <taxon>Myomorpha</taxon>
        <taxon>Muroidea</taxon>
        <taxon>Muridae</taxon>
        <taxon>Murinae</taxon>
        <taxon>Rattus</taxon>
    </lineage>
</organism>
<accession>A6K1Z7</accession>
<proteinExistence type="predicted"/>
<keyword evidence="1" id="KW-0472">Membrane</keyword>